<dbReference type="Gene3D" id="3.40.630.30">
    <property type="match status" value="1"/>
</dbReference>
<dbReference type="PANTHER" id="PTHR43792">
    <property type="entry name" value="GNAT FAMILY, PUTATIVE (AFU_ORTHOLOGUE AFUA_3G00765)-RELATED-RELATED"/>
    <property type="match status" value="1"/>
</dbReference>
<dbReference type="Proteomes" id="UP000076609">
    <property type="component" value="Unassembled WGS sequence"/>
</dbReference>
<sequence>MSAMTRPFDRPVLHAPPLILRRPEPRDSDAIVRICGDAEIARRLARVPHPYGATDAAFFLDHVVPHEWVWAITLDGDDTLIGVVGLTPGDDPASAELGYWLAREHWGRGIMPRSAGAVVGYGFDTLGLSTITSGYFEANPASGRVLAKLGFVETGRQMGDCLATGAPVSTVRLVLQPAGFA</sequence>
<keyword evidence="3" id="KW-1185">Reference proteome</keyword>
<accession>A0ABR5Y8H7</accession>
<evidence type="ECO:0000313" key="2">
    <source>
        <dbReference type="EMBL" id="KZE09208.1"/>
    </source>
</evidence>
<dbReference type="SUPFAM" id="SSF55729">
    <property type="entry name" value="Acyl-CoA N-acyltransferases (Nat)"/>
    <property type="match status" value="1"/>
</dbReference>
<organism evidence="2 3">
    <name type="scientific">Sphingomonas hankookensis</name>
    <dbReference type="NCBI Taxonomy" id="563996"/>
    <lineage>
        <taxon>Bacteria</taxon>
        <taxon>Pseudomonadati</taxon>
        <taxon>Pseudomonadota</taxon>
        <taxon>Alphaproteobacteria</taxon>
        <taxon>Sphingomonadales</taxon>
        <taxon>Sphingomonadaceae</taxon>
        <taxon>Sphingomonas</taxon>
    </lineage>
</organism>
<dbReference type="InterPro" id="IPR000182">
    <property type="entry name" value="GNAT_dom"/>
</dbReference>
<name>A0ABR5Y8H7_9SPHN</name>
<evidence type="ECO:0000259" key="1">
    <source>
        <dbReference type="PROSITE" id="PS51186"/>
    </source>
</evidence>
<dbReference type="PROSITE" id="PS51186">
    <property type="entry name" value="GNAT"/>
    <property type="match status" value="1"/>
</dbReference>
<comment type="caution">
    <text evidence="2">The sequence shown here is derived from an EMBL/GenBank/DDBJ whole genome shotgun (WGS) entry which is preliminary data.</text>
</comment>
<reference evidence="3" key="1">
    <citation type="submission" date="2016-01" db="EMBL/GenBank/DDBJ databases">
        <title>Draft genome of Chromobacterium sp. F49.</title>
        <authorList>
            <person name="Hong K.W."/>
        </authorList>
    </citation>
    <scope>NUCLEOTIDE SEQUENCE [LARGE SCALE GENOMIC DNA]</scope>
    <source>
        <strain evidence="3">CN3</strain>
    </source>
</reference>
<feature type="domain" description="N-acetyltransferase" evidence="1">
    <location>
        <begin position="18"/>
        <end position="178"/>
    </location>
</feature>
<dbReference type="EMBL" id="LQQO01000056">
    <property type="protein sequence ID" value="KZE09208.1"/>
    <property type="molecule type" value="Genomic_DNA"/>
</dbReference>
<dbReference type="Pfam" id="PF13302">
    <property type="entry name" value="Acetyltransf_3"/>
    <property type="match status" value="1"/>
</dbReference>
<dbReference type="InterPro" id="IPR051531">
    <property type="entry name" value="N-acetyltransferase"/>
</dbReference>
<protein>
    <recommendedName>
        <fullName evidence="1">N-acetyltransferase domain-containing protein</fullName>
    </recommendedName>
</protein>
<proteinExistence type="predicted"/>
<gene>
    <name evidence="2" type="ORF">AVT10_07125</name>
</gene>
<evidence type="ECO:0000313" key="3">
    <source>
        <dbReference type="Proteomes" id="UP000076609"/>
    </source>
</evidence>
<dbReference type="InterPro" id="IPR016181">
    <property type="entry name" value="Acyl_CoA_acyltransferase"/>
</dbReference>